<evidence type="ECO:0000313" key="10">
    <source>
        <dbReference type="EMBL" id="GAA1677231.1"/>
    </source>
</evidence>
<evidence type="ECO:0000256" key="5">
    <source>
        <dbReference type="ARBA" id="ARBA00022692"/>
    </source>
</evidence>
<accession>A0ABN2GWB0</accession>
<feature type="region of interest" description="Disordered" evidence="8">
    <location>
        <begin position="372"/>
        <end position="408"/>
    </location>
</feature>
<feature type="compositionally biased region" description="Basic and acidic residues" evidence="8">
    <location>
        <begin position="398"/>
        <end position="408"/>
    </location>
</feature>
<keyword evidence="5 9" id="KW-0812">Transmembrane</keyword>
<gene>
    <name evidence="10" type="ORF">GCM10009733_087640</name>
</gene>
<feature type="transmembrane region" description="Helical" evidence="9">
    <location>
        <begin position="83"/>
        <end position="107"/>
    </location>
</feature>
<protein>
    <submittedName>
        <fullName evidence="10">AI-2E family transporter</fullName>
    </submittedName>
</protein>
<proteinExistence type="inferred from homology"/>
<feature type="transmembrane region" description="Helical" evidence="9">
    <location>
        <begin position="229"/>
        <end position="248"/>
    </location>
</feature>
<keyword evidence="3" id="KW-0813">Transport</keyword>
<feature type="transmembrane region" description="Helical" evidence="9">
    <location>
        <begin position="26"/>
        <end position="47"/>
    </location>
</feature>
<dbReference type="EMBL" id="BAAAMU010000108">
    <property type="protein sequence ID" value="GAA1677231.1"/>
    <property type="molecule type" value="Genomic_DNA"/>
</dbReference>
<dbReference type="Pfam" id="PF01594">
    <property type="entry name" value="AI-2E_transport"/>
    <property type="match status" value="1"/>
</dbReference>
<evidence type="ECO:0000256" key="4">
    <source>
        <dbReference type="ARBA" id="ARBA00022475"/>
    </source>
</evidence>
<evidence type="ECO:0000256" key="7">
    <source>
        <dbReference type="ARBA" id="ARBA00023136"/>
    </source>
</evidence>
<evidence type="ECO:0000256" key="1">
    <source>
        <dbReference type="ARBA" id="ARBA00004651"/>
    </source>
</evidence>
<comment type="caution">
    <text evidence="10">The sequence shown here is derived from an EMBL/GenBank/DDBJ whole genome shotgun (WGS) entry which is preliminary data.</text>
</comment>
<feature type="transmembrane region" description="Helical" evidence="9">
    <location>
        <begin position="254"/>
        <end position="276"/>
    </location>
</feature>
<name>A0ABN2GWB0_9ACTN</name>
<keyword evidence="6 9" id="KW-1133">Transmembrane helix</keyword>
<feature type="transmembrane region" description="Helical" evidence="9">
    <location>
        <begin position="323"/>
        <end position="354"/>
    </location>
</feature>
<evidence type="ECO:0000256" key="8">
    <source>
        <dbReference type="SAM" id="MobiDB-lite"/>
    </source>
</evidence>
<keyword evidence="11" id="KW-1185">Reference proteome</keyword>
<dbReference type="PANTHER" id="PTHR21716:SF53">
    <property type="entry name" value="PERMEASE PERM-RELATED"/>
    <property type="match status" value="1"/>
</dbReference>
<evidence type="ECO:0000256" key="6">
    <source>
        <dbReference type="ARBA" id="ARBA00022989"/>
    </source>
</evidence>
<dbReference type="PANTHER" id="PTHR21716">
    <property type="entry name" value="TRANSMEMBRANE PROTEIN"/>
    <property type="match status" value="1"/>
</dbReference>
<comment type="similarity">
    <text evidence="2">Belongs to the autoinducer-2 exporter (AI-2E) (TC 2.A.86) family.</text>
</comment>
<evidence type="ECO:0000256" key="2">
    <source>
        <dbReference type="ARBA" id="ARBA00009773"/>
    </source>
</evidence>
<keyword evidence="7 9" id="KW-0472">Membrane</keyword>
<dbReference type="RefSeq" id="WP_346112846.1">
    <property type="nucleotide sequence ID" value="NZ_BAAAMU010000108.1"/>
</dbReference>
<organism evidence="10 11">
    <name type="scientific">Nonomuraea maheshkhaliensis</name>
    <dbReference type="NCBI Taxonomy" id="419590"/>
    <lineage>
        <taxon>Bacteria</taxon>
        <taxon>Bacillati</taxon>
        <taxon>Actinomycetota</taxon>
        <taxon>Actinomycetes</taxon>
        <taxon>Streptosporangiales</taxon>
        <taxon>Streptosporangiaceae</taxon>
        <taxon>Nonomuraea</taxon>
    </lineage>
</organism>
<evidence type="ECO:0000313" key="11">
    <source>
        <dbReference type="Proteomes" id="UP001500064"/>
    </source>
</evidence>
<evidence type="ECO:0000256" key="3">
    <source>
        <dbReference type="ARBA" id="ARBA00022448"/>
    </source>
</evidence>
<dbReference type="Proteomes" id="UP001500064">
    <property type="component" value="Unassembled WGS sequence"/>
</dbReference>
<sequence>MKPFEPREPRPEPIQRIQVLLSPANVWRVGFAVVAVVVVVYLIRFVLTDAGSLIVVVVMAWFLSLAMEPAVGRLARHMRRGAAAVLVMIGIALLAAVFLLLFGNLFVEQAALLVRALPEVVTGAIEWINTRFGTKYDISTILSSINLTPQQAATYAQDLLGGVLGLLGTITLAVFNTFALLLLTFYFSADGPRLRRWLAQLLPGRVQQVFLTVWDVSLVKTGGYVSARLILAAINGTSSAVVFLLLGMPSWLALGVWTGIVAQLVPTIGTYIAIALPTVVGLVSPRPWIGLAALAWGILYQQVENLTLEPRISGRAVNMHPGVAFAGVLLGAQLFGAVGALLAVPVLAMLLSLLDTFVSRKELMPVMPDVPEAYLEENGESPATEPKPEPSAEQARTAPKDGEPGPSP</sequence>
<feature type="transmembrane region" description="Helical" evidence="9">
    <location>
        <begin position="53"/>
        <end position="71"/>
    </location>
</feature>
<evidence type="ECO:0000256" key="9">
    <source>
        <dbReference type="SAM" id="Phobius"/>
    </source>
</evidence>
<dbReference type="InterPro" id="IPR002549">
    <property type="entry name" value="AI-2E-like"/>
</dbReference>
<feature type="transmembrane region" description="Helical" evidence="9">
    <location>
        <begin position="163"/>
        <end position="187"/>
    </location>
</feature>
<keyword evidence="4" id="KW-1003">Cell membrane</keyword>
<comment type="subcellular location">
    <subcellularLocation>
        <location evidence="1">Cell membrane</location>
        <topology evidence="1">Multi-pass membrane protein</topology>
    </subcellularLocation>
</comment>
<reference evidence="10 11" key="1">
    <citation type="journal article" date="2019" name="Int. J. Syst. Evol. Microbiol.">
        <title>The Global Catalogue of Microorganisms (GCM) 10K type strain sequencing project: providing services to taxonomists for standard genome sequencing and annotation.</title>
        <authorList>
            <consortium name="The Broad Institute Genomics Platform"/>
            <consortium name="The Broad Institute Genome Sequencing Center for Infectious Disease"/>
            <person name="Wu L."/>
            <person name="Ma J."/>
        </authorList>
    </citation>
    <scope>NUCLEOTIDE SEQUENCE [LARGE SCALE GENOMIC DNA]</scope>
    <source>
        <strain evidence="10 11">JCM 13929</strain>
    </source>
</reference>